<keyword evidence="4" id="KW-0808">Transferase</keyword>
<evidence type="ECO:0000256" key="5">
    <source>
        <dbReference type="ARBA" id="ARBA00022944"/>
    </source>
</evidence>
<dbReference type="AlphaFoldDB" id="A0A9X3HPR1"/>
<keyword evidence="6" id="KW-0472">Membrane</keyword>
<dbReference type="InterPro" id="IPR007554">
    <property type="entry name" value="Glycerophosphate_synth"/>
</dbReference>
<dbReference type="Proteomes" id="UP001155586">
    <property type="component" value="Unassembled WGS sequence"/>
</dbReference>
<sequence length="677" mass="78161">MINIPRIVIQHLNSNNKYSLIPYVNDSLIDIEVGKVFGISYDYELSHKEGNVIAFLVKLESNELLISHCRYVVEYFRLQASIDVINIRHVIGGEYVLELLVNIGGESFSTNIDVDCSLNSIPKTIDVKGYEIALLLNKFSAIVNTLEFKAKNNGYISVAPTSGLVEFLDVKCKNSALTFSTKYKPNLTKFLSCKENLRYSVRVGEQLLPANMSDGRFEVDLNELSVAYGSFTLNFMIESDSVLVDVPIKALCKRSKENYAPFYVSKLNSSLYYLRLTGHGTVILTQRKYTDVEQTFRFKLLESEVVQKVFKYSAAIVRRLRKRRTVLLFEKESCSSQEGVLDLTRRINRDTNSRAFFVIDDLSKLSEREYALKKYSVKYYFHTYLAMTYISTEAPMHINILQSANRTLKRNVAHKKFVFLQHGITYMKSQTKTSSFLKGKEAHPDLMVVSSEKEQKIVSRMLKIPSSRLLNTGMLIFDDLERDHLKSCKDVNLLVMFTWRPFEMNMLPEESTLYKMLQEVTSTIKSKVSQDNLNVRVCLHPKIRHLFTEEFNGYSIHDDDVSEALSWANLVITDYSSICYNSFYQGASVLFYQPDLSVFEEHVGQLIPDEHEYIGFRTFDLSSFEESLIKACDEQGILVPNKLRTLEHENNYHQINEFCDDKAKDRIINELKRRKYL</sequence>
<evidence type="ECO:0000256" key="6">
    <source>
        <dbReference type="ARBA" id="ARBA00023136"/>
    </source>
</evidence>
<dbReference type="Gene3D" id="3.40.50.11820">
    <property type="match status" value="1"/>
</dbReference>
<reference evidence="7" key="1">
    <citation type="submission" date="2022-02" db="EMBL/GenBank/DDBJ databases">
        <title>Vibrio sp. nov., a new bacterium isolated from Bohai sea, China.</title>
        <authorList>
            <person name="Yuan Y."/>
        </authorList>
    </citation>
    <scope>NUCLEOTIDE SEQUENCE</scope>
    <source>
        <strain evidence="7">DBSS07</strain>
    </source>
</reference>
<gene>
    <name evidence="7" type="ORF">MD483_03100</name>
</gene>
<keyword evidence="3" id="KW-1003">Cell membrane</keyword>
<evidence type="ECO:0000313" key="7">
    <source>
        <dbReference type="EMBL" id="MCW8332818.1"/>
    </source>
</evidence>
<dbReference type="GO" id="GO:0005886">
    <property type="term" value="C:plasma membrane"/>
    <property type="evidence" value="ECO:0007669"/>
    <property type="project" value="UniProtKB-SubCell"/>
</dbReference>
<name>A0A9X3HPR1_9VIBR</name>
<evidence type="ECO:0000313" key="8">
    <source>
        <dbReference type="Proteomes" id="UP001155586"/>
    </source>
</evidence>
<comment type="subcellular location">
    <subcellularLocation>
        <location evidence="1">Cell membrane</location>
        <topology evidence="1">Peripheral membrane protein</topology>
    </subcellularLocation>
</comment>
<dbReference type="InterPro" id="IPR043148">
    <property type="entry name" value="TagF_C"/>
</dbReference>
<dbReference type="GO" id="GO:0019350">
    <property type="term" value="P:teichoic acid biosynthetic process"/>
    <property type="evidence" value="ECO:0007669"/>
    <property type="project" value="UniProtKB-KW"/>
</dbReference>
<dbReference type="EMBL" id="JAKRRX010000010">
    <property type="protein sequence ID" value="MCW8332818.1"/>
    <property type="molecule type" value="Genomic_DNA"/>
</dbReference>
<protein>
    <submittedName>
        <fullName evidence="7">CDP-glycerol glycerophosphotransferase family protein</fullName>
    </submittedName>
</protein>
<keyword evidence="5" id="KW-0777">Teichoic acid biosynthesis</keyword>
<comment type="similarity">
    <text evidence="2">Belongs to the CDP-glycerol glycerophosphotransferase family.</text>
</comment>
<evidence type="ECO:0000256" key="2">
    <source>
        <dbReference type="ARBA" id="ARBA00010488"/>
    </source>
</evidence>
<comment type="caution">
    <text evidence="7">The sequence shown here is derived from an EMBL/GenBank/DDBJ whole genome shotgun (WGS) entry which is preliminary data.</text>
</comment>
<dbReference type="Gene3D" id="3.40.50.12580">
    <property type="match status" value="1"/>
</dbReference>
<evidence type="ECO:0000256" key="1">
    <source>
        <dbReference type="ARBA" id="ARBA00004202"/>
    </source>
</evidence>
<proteinExistence type="inferred from homology"/>
<evidence type="ECO:0000256" key="3">
    <source>
        <dbReference type="ARBA" id="ARBA00022475"/>
    </source>
</evidence>
<dbReference type="GO" id="GO:0047355">
    <property type="term" value="F:CDP-glycerol glycerophosphotransferase activity"/>
    <property type="evidence" value="ECO:0007669"/>
    <property type="project" value="InterPro"/>
</dbReference>
<dbReference type="Pfam" id="PF04464">
    <property type="entry name" value="Glyphos_transf"/>
    <property type="match status" value="1"/>
</dbReference>
<dbReference type="RefSeq" id="WP_265686533.1">
    <property type="nucleotide sequence ID" value="NZ_JAKRRX010000010.1"/>
</dbReference>
<keyword evidence="8" id="KW-1185">Reference proteome</keyword>
<evidence type="ECO:0000256" key="4">
    <source>
        <dbReference type="ARBA" id="ARBA00022679"/>
    </source>
</evidence>
<dbReference type="InterPro" id="IPR043149">
    <property type="entry name" value="TagF_N"/>
</dbReference>
<organism evidence="7 8">
    <name type="scientific">Vibrio paucivorans</name>
    <dbReference type="NCBI Taxonomy" id="2829489"/>
    <lineage>
        <taxon>Bacteria</taxon>
        <taxon>Pseudomonadati</taxon>
        <taxon>Pseudomonadota</taxon>
        <taxon>Gammaproteobacteria</taxon>
        <taxon>Vibrionales</taxon>
        <taxon>Vibrionaceae</taxon>
        <taxon>Vibrio</taxon>
    </lineage>
</organism>
<accession>A0A9X3HPR1</accession>